<name>A0A0G4PTE0_PENC3</name>
<keyword evidence="2" id="KW-1185">Reference proteome</keyword>
<gene>
    <name evidence="1" type="ORF">PCAMFM013_S040g000016</name>
</gene>
<dbReference type="AlphaFoldDB" id="A0A0G4PTE0"/>
<dbReference type="Proteomes" id="UP000053732">
    <property type="component" value="Unassembled WGS sequence"/>
</dbReference>
<organism evidence="1 2">
    <name type="scientific">Penicillium camemberti (strain FM 013)</name>
    <dbReference type="NCBI Taxonomy" id="1429867"/>
    <lineage>
        <taxon>Eukaryota</taxon>
        <taxon>Fungi</taxon>
        <taxon>Dikarya</taxon>
        <taxon>Ascomycota</taxon>
        <taxon>Pezizomycotina</taxon>
        <taxon>Eurotiomycetes</taxon>
        <taxon>Eurotiomycetidae</taxon>
        <taxon>Eurotiales</taxon>
        <taxon>Aspergillaceae</taxon>
        <taxon>Penicillium</taxon>
    </lineage>
</organism>
<dbReference type="STRING" id="1429867.A0A0G4PTE0"/>
<proteinExistence type="predicted"/>
<dbReference type="EMBL" id="HG793173">
    <property type="protein sequence ID" value="CRL29790.1"/>
    <property type="molecule type" value="Genomic_DNA"/>
</dbReference>
<evidence type="ECO:0000313" key="1">
    <source>
        <dbReference type="EMBL" id="CRL29790.1"/>
    </source>
</evidence>
<evidence type="ECO:0000313" key="2">
    <source>
        <dbReference type="Proteomes" id="UP000053732"/>
    </source>
</evidence>
<reference evidence="1 2" key="1">
    <citation type="journal article" date="2014" name="Nat. Commun.">
        <title>Multiple recent horizontal transfers of a large genomic region in cheese making fungi.</title>
        <authorList>
            <person name="Cheeseman K."/>
            <person name="Ropars J."/>
            <person name="Renault P."/>
            <person name="Dupont J."/>
            <person name="Gouzy J."/>
            <person name="Branca A."/>
            <person name="Abraham A.L."/>
            <person name="Ceppi M."/>
            <person name="Conseiller E."/>
            <person name="Debuchy R."/>
            <person name="Malagnac F."/>
            <person name="Goarin A."/>
            <person name="Silar P."/>
            <person name="Lacoste S."/>
            <person name="Sallet E."/>
            <person name="Bensimon A."/>
            <person name="Giraud T."/>
            <person name="Brygoo Y."/>
        </authorList>
    </citation>
    <scope>NUCLEOTIDE SEQUENCE [LARGE SCALE GENOMIC DNA]</scope>
    <source>
        <strain evidence="2">FM 013</strain>
    </source>
</reference>
<protein>
    <submittedName>
        <fullName evidence="1">Str. FM013</fullName>
    </submittedName>
</protein>
<accession>A0A0G4PTE0</accession>
<sequence>MRKMIREKTLWGDRDVATRPKVTIGLPLMQREIGRGQWIEKEVHYFIYGEGQNPFSGRVHCSTTFGVGTLKDVFEPNFERPHMNQDGI</sequence>